<dbReference type="RefSeq" id="WP_034648286.1">
    <property type="nucleotide sequence ID" value="NZ_BCVB01000009.1"/>
</dbReference>
<evidence type="ECO:0000313" key="4">
    <source>
        <dbReference type="Proteomes" id="UP000031829"/>
    </source>
</evidence>
<dbReference type="Proteomes" id="UP000031829">
    <property type="component" value="Chromosome"/>
</dbReference>
<keyword evidence="1" id="KW-0812">Transmembrane</keyword>
<dbReference type="GO" id="GO:0030288">
    <property type="term" value="C:outer membrane-bounded periplasmic space"/>
    <property type="evidence" value="ECO:0007669"/>
    <property type="project" value="TreeGrafter"/>
</dbReference>
<dbReference type="Pfam" id="PF08486">
    <property type="entry name" value="SpoIID"/>
    <property type="match status" value="1"/>
</dbReference>
<name>A0A0B6A6N5_PRIM2</name>
<dbReference type="NCBIfam" id="TIGR02669">
    <property type="entry name" value="SpoIID_LytB"/>
    <property type="match status" value="1"/>
</dbReference>
<keyword evidence="1" id="KW-0472">Membrane</keyword>
<dbReference type="KEGG" id="bmeg:BG04_2137"/>
<dbReference type="AlphaFoldDB" id="A0A0B6A6N5"/>
<gene>
    <name evidence="3" type="primary">spoIID</name>
    <name evidence="3" type="ORF">BG04_2137</name>
</gene>
<dbReference type="PANTHER" id="PTHR30032">
    <property type="entry name" value="N-ACETYLMURAMOYL-L-ALANINE AMIDASE-RELATED"/>
    <property type="match status" value="1"/>
</dbReference>
<evidence type="ECO:0000313" key="3">
    <source>
        <dbReference type="EMBL" id="AJI20595.1"/>
    </source>
</evidence>
<keyword evidence="1" id="KW-1133">Transmembrane helix</keyword>
<dbReference type="InterPro" id="IPR014225">
    <property type="entry name" value="Spore_II_D_firmicutes"/>
</dbReference>
<dbReference type="HOGENOM" id="CLU_021203_1_1_9"/>
<proteinExistence type="predicted"/>
<reference evidence="3 4" key="1">
    <citation type="journal article" date="2015" name="Genome Announc.">
        <title>Complete genome sequences for 35 biothreat assay-relevant bacillus species.</title>
        <authorList>
            <person name="Johnson S.L."/>
            <person name="Daligault H.E."/>
            <person name="Davenport K.W."/>
            <person name="Jaissle J."/>
            <person name="Frey K.G."/>
            <person name="Ladner J.T."/>
            <person name="Broomall S.M."/>
            <person name="Bishop-Lilly K.A."/>
            <person name="Bruce D.C."/>
            <person name="Gibbons H.S."/>
            <person name="Coyne S.R."/>
            <person name="Lo C.C."/>
            <person name="Meincke L."/>
            <person name="Munk A.C."/>
            <person name="Koroleva G.I."/>
            <person name="Rosenzweig C.N."/>
            <person name="Palacios G.F."/>
            <person name="Redden C.L."/>
            <person name="Minogue T.D."/>
            <person name="Chain P.S."/>
        </authorList>
    </citation>
    <scope>NUCLEOTIDE SEQUENCE [LARGE SCALE GENOMIC DNA]</scope>
    <source>
        <strain evidence="4">ATCC 14581 / DSM 32 / JCM 2506 / NBRC 15308 / NCIMB 9376 / NCTC 10342 / NRRL B-14308 / VKM B-512</strain>
    </source>
</reference>
<evidence type="ECO:0000259" key="2">
    <source>
        <dbReference type="Pfam" id="PF08486"/>
    </source>
</evidence>
<dbReference type="EMBL" id="CP009920">
    <property type="protein sequence ID" value="AJI20595.1"/>
    <property type="molecule type" value="Genomic_DNA"/>
</dbReference>
<protein>
    <submittedName>
        <fullName evidence="3">Stage II sporulation protein D</fullName>
    </submittedName>
</protein>
<dbReference type="InterPro" id="IPR013486">
    <property type="entry name" value="SpoIID/LytB"/>
</dbReference>
<organism evidence="3 4">
    <name type="scientific">Priestia megaterium (strain ATCC 14581 / DSM 32 / CCUG 1817 / JCM 2506 / NBRC 15308 / NCIMB 9376 / NCTC 10342 / NRRL B-14308 / VKM B-512 / Ford 19)</name>
    <name type="common">Bacillus megaterium</name>
    <dbReference type="NCBI Taxonomy" id="1348623"/>
    <lineage>
        <taxon>Bacteria</taxon>
        <taxon>Bacillati</taxon>
        <taxon>Bacillota</taxon>
        <taxon>Bacilli</taxon>
        <taxon>Bacillales</taxon>
        <taxon>Bacillaceae</taxon>
        <taxon>Priestia</taxon>
    </lineage>
</organism>
<feature type="transmembrane region" description="Helical" evidence="1">
    <location>
        <begin position="7"/>
        <end position="29"/>
    </location>
</feature>
<dbReference type="GO" id="GO:0030435">
    <property type="term" value="P:sporulation resulting in formation of a cellular spore"/>
    <property type="evidence" value="ECO:0007669"/>
    <property type="project" value="InterPro"/>
</dbReference>
<dbReference type="InterPro" id="IPR051922">
    <property type="entry name" value="Bact_Sporulation_Assoc"/>
</dbReference>
<dbReference type="NCBIfam" id="TIGR02870">
    <property type="entry name" value="spore_II_D"/>
    <property type="match status" value="1"/>
</dbReference>
<sequence>MKQAKPIVVLGVIFFFVVLLIPTLLVVPFTEKTDGKLHENVEQTPKTEKLQKVTASPLDVSVYRTETKKVEKLPLEDYLVGVVAAEMPATFELEALKAQSLAARTYIVQTMMNGNSHLPQGADVTDTVEYQVYLNKDELRSRWNKDYDWKIKKIQEAVKDTQGQILTYKNKPINATFFSTSNGYTENSEAYWKNSIPYLKSVASPWDKKSPEFTNQKVMSVASFEQRLGVKLTNTGSVGEIVSRTPGQRVDYVKINGKELSGKDVREKLGLSSADFHWTKKGNEIIINTKGYGHGIGMSQYGANGMALEGKTYKDIVTHYYTGVAITPNDQFVAQLTAKR</sequence>
<feature type="domain" description="Sporulation stage II protein D amidase enhancer LytB N-terminal" evidence="2">
    <location>
        <begin position="63"/>
        <end position="168"/>
    </location>
</feature>
<evidence type="ECO:0000256" key="1">
    <source>
        <dbReference type="SAM" id="Phobius"/>
    </source>
</evidence>
<accession>A0A0B6A6N5</accession>
<dbReference type="InterPro" id="IPR013693">
    <property type="entry name" value="SpoIID/LytB_N"/>
</dbReference>
<dbReference type="PANTHER" id="PTHR30032:SF4">
    <property type="entry name" value="AMIDASE ENHANCER"/>
    <property type="match status" value="1"/>
</dbReference>
<dbReference type="GeneID" id="93645603"/>